<evidence type="ECO:0000313" key="1">
    <source>
        <dbReference type="EMBL" id="KAF2140319.1"/>
    </source>
</evidence>
<gene>
    <name evidence="1" type="ORF">K452DRAFT_54111</name>
</gene>
<accession>A0A6A6B842</accession>
<dbReference type="GeneID" id="54304328"/>
<proteinExistence type="predicted"/>
<sequence>MHLLHLTHLHRFQLLTIHLWCKTVFTSLFLMHVLSIDTSLRASSTSGQPLVMIMERASKKIHCLSAKDCWKPNKCRIMAIVPNDSEIVARVLQNAWLGDKA</sequence>
<dbReference type="AlphaFoldDB" id="A0A6A6B842"/>
<protein>
    <submittedName>
        <fullName evidence="1">Uncharacterized protein</fullName>
    </submittedName>
</protein>
<evidence type="ECO:0000313" key="2">
    <source>
        <dbReference type="Proteomes" id="UP000799438"/>
    </source>
</evidence>
<dbReference type="RefSeq" id="XP_033396032.1">
    <property type="nucleotide sequence ID" value="XM_033546821.1"/>
</dbReference>
<dbReference type="EMBL" id="ML995490">
    <property type="protein sequence ID" value="KAF2140319.1"/>
    <property type="molecule type" value="Genomic_DNA"/>
</dbReference>
<reference evidence="1" key="1">
    <citation type="journal article" date="2020" name="Stud. Mycol.">
        <title>101 Dothideomycetes genomes: a test case for predicting lifestyles and emergence of pathogens.</title>
        <authorList>
            <person name="Haridas S."/>
            <person name="Albert R."/>
            <person name="Binder M."/>
            <person name="Bloem J."/>
            <person name="Labutti K."/>
            <person name="Salamov A."/>
            <person name="Andreopoulos B."/>
            <person name="Baker S."/>
            <person name="Barry K."/>
            <person name="Bills G."/>
            <person name="Bluhm B."/>
            <person name="Cannon C."/>
            <person name="Castanera R."/>
            <person name="Culley D."/>
            <person name="Daum C."/>
            <person name="Ezra D."/>
            <person name="Gonzalez J."/>
            <person name="Henrissat B."/>
            <person name="Kuo A."/>
            <person name="Liang C."/>
            <person name="Lipzen A."/>
            <person name="Lutzoni F."/>
            <person name="Magnuson J."/>
            <person name="Mondo S."/>
            <person name="Nolan M."/>
            <person name="Ohm R."/>
            <person name="Pangilinan J."/>
            <person name="Park H.-J."/>
            <person name="Ramirez L."/>
            <person name="Alfaro M."/>
            <person name="Sun H."/>
            <person name="Tritt A."/>
            <person name="Yoshinaga Y."/>
            <person name="Zwiers L.-H."/>
            <person name="Turgeon B."/>
            <person name="Goodwin S."/>
            <person name="Spatafora J."/>
            <person name="Crous P."/>
            <person name="Grigoriev I."/>
        </authorList>
    </citation>
    <scope>NUCLEOTIDE SEQUENCE</scope>
    <source>
        <strain evidence="1">CBS 121167</strain>
    </source>
</reference>
<name>A0A6A6B842_9PEZI</name>
<organism evidence="1 2">
    <name type="scientific">Aplosporella prunicola CBS 121167</name>
    <dbReference type="NCBI Taxonomy" id="1176127"/>
    <lineage>
        <taxon>Eukaryota</taxon>
        <taxon>Fungi</taxon>
        <taxon>Dikarya</taxon>
        <taxon>Ascomycota</taxon>
        <taxon>Pezizomycotina</taxon>
        <taxon>Dothideomycetes</taxon>
        <taxon>Dothideomycetes incertae sedis</taxon>
        <taxon>Botryosphaeriales</taxon>
        <taxon>Aplosporellaceae</taxon>
        <taxon>Aplosporella</taxon>
    </lineage>
</organism>
<keyword evidence="2" id="KW-1185">Reference proteome</keyword>
<dbReference type="Proteomes" id="UP000799438">
    <property type="component" value="Unassembled WGS sequence"/>
</dbReference>